<dbReference type="Pfam" id="PF13639">
    <property type="entry name" value="zf-RING_2"/>
    <property type="match status" value="1"/>
</dbReference>
<evidence type="ECO:0000313" key="7">
    <source>
        <dbReference type="EMBL" id="KAK7207064.1"/>
    </source>
</evidence>
<feature type="region of interest" description="Disordered" evidence="5">
    <location>
        <begin position="1"/>
        <end position="22"/>
    </location>
</feature>
<keyword evidence="3" id="KW-0862">Zinc</keyword>
<evidence type="ECO:0000256" key="2">
    <source>
        <dbReference type="ARBA" id="ARBA00022771"/>
    </source>
</evidence>
<dbReference type="EMBL" id="JBBJBU010000001">
    <property type="protein sequence ID" value="KAK7207064.1"/>
    <property type="molecule type" value="Genomic_DNA"/>
</dbReference>
<evidence type="ECO:0000313" key="8">
    <source>
        <dbReference type="Proteomes" id="UP001498771"/>
    </source>
</evidence>
<evidence type="ECO:0000256" key="5">
    <source>
        <dbReference type="SAM" id="MobiDB-lite"/>
    </source>
</evidence>
<name>A0ABR1FB40_9ASCO</name>
<dbReference type="GeneID" id="90040279"/>
<feature type="compositionally biased region" description="Acidic residues" evidence="5">
    <location>
        <begin position="401"/>
        <end position="410"/>
    </location>
</feature>
<dbReference type="CDD" id="cd16454">
    <property type="entry name" value="RING-H2_PA-TM-RING"/>
    <property type="match status" value="1"/>
</dbReference>
<keyword evidence="8" id="KW-1185">Reference proteome</keyword>
<dbReference type="RefSeq" id="XP_064770097.1">
    <property type="nucleotide sequence ID" value="XM_064914767.1"/>
</dbReference>
<sequence>MSSETQHYAGDADGTDRHSDGPTHSPPILFLCHSCYNEFNMTDPEFPVLCPRCDSEFCEMLEEEDEGDAESEEEYDDDDGYMLFGGGNGPQSFMEIMDRLSGNAGTINLGAALSGADGHNGNRGAMPTSDNDPERRYSLNSLLELVSPSEITRTNPRANATMWDNFLRHGVPGVPEPMPDSPTSSTSQTEPGGNQRQTRSSAQSDRTRQTSGDREEHGSSDEDQSEEELSNRDQWIHFLQNSLAGLTGEARLGGTRGAQVNPNAANDLVSMLMTQMFNMPGNPGDYVSDRQLDQIISQLMEQAPTTNAAPPAAQEEIQALPNISVKEHAEEIAKTPDCPLCMEAYTDTDMIKILPCKHFFHPPCITQWLVVSDSCPLCRTPINPEHAVPKGSSAPPREQAQEVDELPDVE</sequence>
<dbReference type="InterPro" id="IPR013083">
    <property type="entry name" value="Znf_RING/FYVE/PHD"/>
</dbReference>
<dbReference type="Gene3D" id="3.30.40.10">
    <property type="entry name" value="Zinc/RING finger domain, C3HC4 (zinc finger)"/>
    <property type="match status" value="1"/>
</dbReference>
<dbReference type="SMART" id="SM00184">
    <property type="entry name" value="RING"/>
    <property type="match status" value="1"/>
</dbReference>
<keyword evidence="2 4" id="KW-0863">Zinc-finger</keyword>
<dbReference type="PROSITE" id="PS50089">
    <property type="entry name" value="ZF_RING_2"/>
    <property type="match status" value="1"/>
</dbReference>
<evidence type="ECO:0000256" key="1">
    <source>
        <dbReference type="ARBA" id="ARBA00022723"/>
    </source>
</evidence>
<dbReference type="Proteomes" id="UP001498771">
    <property type="component" value="Unassembled WGS sequence"/>
</dbReference>
<comment type="caution">
    <text evidence="7">The sequence shown here is derived from an EMBL/GenBank/DDBJ whole genome shotgun (WGS) entry which is preliminary data.</text>
</comment>
<evidence type="ECO:0000256" key="4">
    <source>
        <dbReference type="PROSITE-ProRule" id="PRU00175"/>
    </source>
</evidence>
<evidence type="ECO:0000256" key="3">
    <source>
        <dbReference type="ARBA" id="ARBA00022833"/>
    </source>
</evidence>
<feature type="compositionally biased region" description="Basic and acidic residues" evidence="5">
    <location>
        <begin position="205"/>
        <end position="220"/>
    </location>
</feature>
<evidence type="ECO:0000259" key="6">
    <source>
        <dbReference type="PROSITE" id="PS50089"/>
    </source>
</evidence>
<dbReference type="PANTHER" id="PTHR15710:SF243">
    <property type="entry name" value="E3 UBIQUITIN-PROTEIN LIGASE PRAJA-2 ISOFORM X1"/>
    <property type="match status" value="1"/>
</dbReference>
<feature type="domain" description="RING-type" evidence="6">
    <location>
        <begin position="338"/>
        <end position="379"/>
    </location>
</feature>
<feature type="region of interest" description="Disordered" evidence="5">
    <location>
        <begin position="385"/>
        <end position="410"/>
    </location>
</feature>
<feature type="compositionally biased region" description="Polar residues" evidence="5">
    <location>
        <begin position="181"/>
        <end position="204"/>
    </location>
</feature>
<feature type="region of interest" description="Disordered" evidence="5">
    <location>
        <begin position="167"/>
        <end position="230"/>
    </location>
</feature>
<protein>
    <recommendedName>
        <fullName evidence="6">RING-type domain-containing protein</fullName>
    </recommendedName>
</protein>
<proteinExistence type="predicted"/>
<gene>
    <name evidence="7" type="ORF">BZA70DRAFT_3042</name>
</gene>
<dbReference type="InterPro" id="IPR001841">
    <property type="entry name" value="Znf_RING"/>
</dbReference>
<keyword evidence="1" id="KW-0479">Metal-binding</keyword>
<accession>A0ABR1FB40</accession>
<dbReference type="SUPFAM" id="SSF57850">
    <property type="entry name" value="RING/U-box"/>
    <property type="match status" value="1"/>
</dbReference>
<reference evidence="7 8" key="1">
    <citation type="submission" date="2024-03" db="EMBL/GenBank/DDBJ databases">
        <title>Genome-scale model development and genomic sequencing of the oleaginous clade Lipomyces.</title>
        <authorList>
            <consortium name="Lawrence Berkeley National Laboratory"/>
            <person name="Czajka J.J."/>
            <person name="Han Y."/>
            <person name="Kim J."/>
            <person name="Mondo S.J."/>
            <person name="Hofstad B.A."/>
            <person name="Robles A."/>
            <person name="Haridas S."/>
            <person name="Riley R."/>
            <person name="LaButti K."/>
            <person name="Pangilinan J."/>
            <person name="Andreopoulos W."/>
            <person name="Lipzen A."/>
            <person name="Yan J."/>
            <person name="Wang M."/>
            <person name="Ng V."/>
            <person name="Grigoriev I.V."/>
            <person name="Spatafora J.W."/>
            <person name="Magnuson J.K."/>
            <person name="Baker S.E."/>
            <person name="Pomraning K.R."/>
        </authorList>
    </citation>
    <scope>NUCLEOTIDE SEQUENCE [LARGE SCALE GENOMIC DNA]</scope>
    <source>
        <strain evidence="7 8">Phaff 52-87</strain>
    </source>
</reference>
<dbReference type="PANTHER" id="PTHR15710">
    <property type="entry name" value="E3 UBIQUITIN-PROTEIN LIGASE PRAJA"/>
    <property type="match status" value="1"/>
</dbReference>
<organism evidence="7 8">
    <name type="scientific">Myxozyma melibiosi</name>
    <dbReference type="NCBI Taxonomy" id="54550"/>
    <lineage>
        <taxon>Eukaryota</taxon>
        <taxon>Fungi</taxon>
        <taxon>Dikarya</taxon>
        <taxon>Ascomycota</taxon>
        <taxon>Saccharomycotina</taxon>
        <taxon>Lipomycetes</taxon>
        <taxon>Lipomycetales</taxon>
        <taxon>Lipomycetaceae</taxon>
        <taxon>Myxozyma</taxon>
    </lineage>
</organism>